<feature type="domain" description="FPG-type" evidence="15">
    <location>
        <begin position="232"/>
        <end position="270"/>
    </location>
</feature>
<dbReference type="InterPro" id="IPR044090">
    <property type="entry name" value="Nei2_N"/>
</dbReference>
<keyword evidence="8" id="KW-0238">DNA-binding</keyword>
<keyword evidence="10" id="KW-0456">Lyase</keyword>
<evidence type="ECO:0000256" key="6">
    <source>
        <dbReference type="ARBA" id="ARBA00022801"/>
    </source>
</evidence>
<dbReference type="InterPro" id="IPR015886">
    <property type="entry name" value="H2TH_FPG"/>
</dbReference>
<dbReference type="InterPro" id="IPR012319">
    <property type="entry name" value="FPG_cat"/>
</dbReference>
<keyword evidence="12" id="KW-0326">Glycosidase</keyword>
<evidence type="ECO:0000256" key="2">
    <source>
        <dbReference type="ARBA" id="ARBA00012720"/>
    </source>
</evidence>
<keyword evidence="17" id="KW-0255">Endonuclease</keyword>
<dbReference type="SMART" id="SM00898">
    <property type="entry name" value="Fapy_DNA_glyco"/>
    <property type="match status" value="1"/>
</dbReference>
<evidence type="ECO:0000256" key="3">
    <source>
        <dbReference type="ARBA" id="ARBA00022723"/>
    </source>
</evidence>
<dbReference type="CDD" id="cd08971">
    <property type="entry name" value="AcNei2_N"/>
    <property type="match status" value="1"/>
</dbReference>
<keyword evidence="6" id="KW-0378">Hydrolase</keyword>
<evidence type="ECO:0000256" key="14">
    <source>
        <dbReference type="SAM" id="MobiDB-lite"/>
    </source>
</evidence>
<evidence type="ECO:0000256" key="4">
    <source>
        <dbReference type="ARBA" id="ARBA00022763"/>
    </source>
</evidence>
<evidence type="ECO:0000313" key="18">
    <source>
        <dbReference type="Proteomes" id="UP000246661"/>
    </source>
</evidence>
<dbReference type="Proteomes" id="UP000246661">
    <property type="component" value="Unassembled WGS sequence"/>
</dbReference>
<feature type="region of interest" description="Disordered" evidence="14">
    <location>
        <begin position="275"/>
        <end position="294"/>
    </location>
</feature>
<accession>A0A317QK07</accession>
<dbReference type="EMBL" id="QGTX01000001">
    <property type="protein sequence ID" value="PWW23329.1"/>
    <property type="molecule type" value="Genomic_DNA"/>
</dbReference>
<evidence type="ECO:0000259" key="16">
    <source>
        <dbReference type="PROSITE" id="PS51068"/>
    </source>
</evidence>
<evidence type="ECO:0000256" key="9">
    <source>
        <dbReference type="ARBA" id="ARBA00023204"/>
    </source>
</evidence>
<dbReference type="PROSITE" id="PS51068">
    <property type="entry name" value="FPG_CAT"/>
    <property type="match status" value="1"/>
</dbReference>
<dbReference type="PANTHER" id="PTHR42697:SF1">
    <property type="entry name" value="ENDONUCLEASE 8"/>
    <property type="match status" value="1"/>
</dbReference>
<evidence type="ECO:0000256" key="10">
    <source>
        <dbReference type="ARBA" id="ARBA00023239"/>
    </source>
</evidence>
<dbReference type="GO" id="GO:0006284">
    <property type="term" value="P:base-excision repair"/>
    <property type="evidence" value="ECO:0007669"/>
    <property type="project" value="InterPro"/>
</dbReference>
<keyword evidence="4" id="KW-0227">DNA damage</keyword>
<proteinExistence type="inferred from homology"/>
<dbReference type="Gene3D" id="1.10.8.50">
    <property type="match status" value="1"/>
</dbReference>
<evidence type="ECO:0000256" key="8">
    <source>
        <dbReference type="ARBA" id="ARBA00023125"/>
    </source>
</evidence>
<evidence type="ECO:0000256" key="5">
    <source>
        <dbReference type="ARBA" id="ARBA00022771"/>
    </source>
</evidence>
<comment type="similarity">
    <text evidence="1">Belongs to the FPG family.</text>
</comment>
<dbReference type="AlphaFoldDB" id="A0A317QK07"/>
<dbReference type="GO" id="GO:0000703">
    <property type="term" value="F:oxidized pyrimidine nucleobase lesion DNA N-glycosylase activity"/>
    <property type="evidence" value="ECO:0007669"/>
    <property type="project" value="TreeGrafter"/>
</dbReference>
<dbReference type="GO" id="GO:0003684">
    <property type="term" value="F:damaged DNA binding"/>
    <property type="evidence" value="ECO:0007669"/>
    <property type="project" value="InterPro"/>
</dbReference>
<evidence type="ECO:0000313" key="17">
    <source>
        <dbReference type="EMBL" id="PWW23329.1"/>
    </source>
</evidence>
<dbReference type="InterPro" id="IPR010979">
    <property type="entry name" value="Ribosomal_uS13-like_H2TH"/>
</dbReference>
<evidence type="ECO:0000256" key="11">
    <source>
        <dbReference type="ARBA" id="ARBA00023268"/>
    </source>
</evidence>
<dbReference type="GO" id="GO:0008270">
    <property type="term" value="F:zinc ion binding"/>
    <property type="evidence" value="ECO:0007669"/>
    <property type="project" value="UniProtKB-KW"/>
</dbReference>
<dbReference type="PANTHER" id="PTHR42697">
    <property type="entry name" value="ENDONUCLEASE 8"/>
    <property type="match status" value="1"/>
</dbReference>
<feature type="domain" description="Formamidopyrimidine-DNA glycosylase catalytic" evidence="16">
    <location>
        <begin position="12"/>
        <end position="99"/>
    </location>
</feature>
<keyword evidence="3" id="KW-0479">Metal-binding</keyword>
<reference evidence="18" key="1">
    <citation type="submission" date="2018-05" db="EMBL/GenBank/DDBJ databases">
        <authorList>
            <person name="Klenk H.-P."/>
            <person name="Huntemann M."/>
            <person name="Clum A."/>
            <person name="Pillay M."/>
            <person name="Palaniappan K."/>
            <person name="Varghese N."/>
            <person name="Mikhailova N."/>
            <person name="Stamatis D."/>
            <person name="Reddy T."/>
            <person name="Daum C."/>
            <person name="Shapiro N."/>
            <person name="Ivanova N."/>
            <person name="Kyrpides N."/>
            <person name="Woyke T."/>
        </authorList>
    </citation>
    <scope>NUCLEOTIDE SEQUENCE [LARGE SCALE GENOMIC DNA]</scope>
    <source>
        <strain evidence="18">DSM 45417</strain>
    </source>
</reference>
<dbReference type="Pfam" id="PF01149">
    <property type="entry name" value="Fapy_DNA_glyco"/>
    <property type="match status" value="1"/>
</dbReference>
<keyword evidence="17" id="KW-0540">Nuclease</keyword>
<organism evidence="17 18">
    <name type="scientific">Geodermatophilus normandii</name>
    <dbReference type="NCBI Taxonomy" id="1137989"/>
    <lineage>
        <taxon>Bacteria</taxon>
        <taxon>Bacillati</taxon>
        <taxon>Actinomycetota</taxon>
        <taxon>Actinomycetes</taxon>
        <taxon>Geodermatophilales</taxon>
        <taxon>Geodermatophilaceae</taxon>
        <taxon>Geodermatophilus</taxon>
    </lineage>
</organism>
<name>A0A317QK07_9ACTN</name>
<dbReference type="SMART" id="SM01232">
    <property type="entry name" value="H2TH"/>
    <property type="match status" value="1"/>
</dbReference>
<dbReference type="SUPFAM" id="SSF46946">
    <property type="entry name" value="S13-like H2TH domain"/>
    <property type="match status" value="1"/>
</dbReference>
<dbReference type="InterPro" id="IPR035937">
    <property type="entry name" value="FPG_N"/>
</dbReference>
<keyword evidence="5 13" id="KW-0863">Zinc-finger</keyword>
<comment type="caution">
    <text evidence="17">The sequence shown here is derived from an EMBL/GenBank/DDBJ whole genome shotgun (WGS) entry which is preliminary data.</text>
</comment>
<evidence type="ECO:0000256" key="13">
    <source>
        <dbReference type="PROSITE-ProRule" id="PRU00391"/>
    </source>
</evidence>
<dbReference type="GO" id="GO:0140078">
    <property type="term" value="F:class I DNA-(apurinic or apyrimidinic site) endonuclease activity"/>
    <property type="evidence" value="ECO:0007669"/>
    <property type="project" value="UniProtKB-EC"/>
</dbReference>
<dbReference type="EC" id="4.2.99.18" evidence="2"/>
<sequence>MDTVTEDNGDVPEGDTVWLAAKRMNTALAGQTLRRGELRVPQLAATDLRGRTVGEVVPRGKHMLTRFTDGWTLRTHYRMDGSWHIYRTGTRWRGGPAFSIRAILATDQWDCVGYRLHDVAMVRTEDEGSVVGHLGPDVLGPDWDLDEALRRLRSHPDEQIGVAILDQRNLCGPGNLYKVEGLFVCRVHPWMRVADVEDLPGLVERTRALMLANRDRPEQSTTGDLRRGRDHWVYGRKDKPCYRCSTPILRGDQGPDLQERITYWCPTCQATDAPVDPLARTGEPDHPQPLTSAT</sequence>
<dbReference type="PROSITE" id="PS51066">
    <property type="entry name" value="ZF_FPG_2"/>
    <property type="match status" value="1"/>
</dbReference>
<keyword evidence="18" id="KW-1185">Reference proteome</keyword>
<dbReference type="SUPFAM" id="SSF57716">
    <property type="entry name" value="Glucocorticoid receptor-like (DNA-binding domain)"/>
    <property type="match status" value="1"/>
</dbReference>
<keyword evidence="9" id="KW-0234">DNA repair</keyword>
<evidence type="ECO:0000256" key="12">
    <source>
        <dbReference type="ARBA" id="ARBA00023295"/>
    </source>
</evidence>
<keyword evidence="7" id="KW-0862">Zinc</keyword>
<gene>
    <name evidence="17" type="ORF">JD79_02503</name>
</gene>
<evidence type="ECO:0000259" key="15">
    <source>
        <dbReference type="PROSITE" id="PS51066"/>
    </source>
</evidence>
<dbReference type="Gene3D" id="3.20.190.10">
    <property type="entry name" value="MutM-like, N-terminal"/>
    <property type="match status" value="1"/>
</dbReference>
<keyword evidence="11" id="KW-0511">Multifunctional enzyme</keyword>
<protein>
    <recommendedName>
        <fullName evidence="2">DNA-(apurinic or apyrimidinic site) lyase</fullName>
        <ecNumber evidence="2">4.2.99.18</ecNumber>
    </recommendedName>
</protein>
<evidence type="ECO:0000256" key="1">
    <source>
        <dbReference type="ARBA" id="ARBA00009409"/>
    </source>
</evidence>
<dbReference type="InterPro" id="IPR000214">
    <property type="entry name" value="Znf_DNA_glyclase/AP_lyase"/>
</dbReference>
<dbReference type="SUPFAM" id="SSF81624">
    <property type="entry name" value="N-terminal domain of MutM-like DNA repair proteins"/>
    <property type="match status" value="1"/>
</dbReference>
<evidence type="ECO:0000256" key="7">
    <source>
        <dbReference type="ARBA" id="ARBA00022833"/>
    </source>
</evidence>